<organism evidence="1 2">
    <name type="scientific">Intestinibacter bartlettii</name>
    <dbReference type="NCBI Taxonomy" id="261299"/>
    <lineage>
        <taxon>Bacteria</taxon>
        <taxon>Bacillati</taxon>
        <taxon>Bacillota</taxon>
        <taxon>Clostridia</taxon>
        <taxon>Peptostreptococcales</taxon>
        <taxon>Peptostreptococcaceae</taxon>
        <taxon>Intestinibacter</taxon>
    </lineage>
</organism>
<evidence type="ECO:0000313" key="1">
    <source>
        <dbReference type="EMBL" id="MBU5336638.1"/>
    </source>
</evidence>
<protein>
    <submittedName>
        <fullName evidence="1">Leucine-rich repeat domain-containing protein</fullName>
    </submittedName>
</protein>
<evidence type="ECO:0000313" key="2">
    <source>
        <dbReference type="Proteomes" id="UP001196301"/>
    </source>
</evidence>
<proteinExistence type="predicted"/>
<dbReference type="EMBL" id="JAHLOQ010000024">
    <property type="protein sequence ID" value="MBU5336638.1"/>
    <property type="molecule type" value="Genomic_DNA"/>
</dbReference>
<gene>
    <name evidence="1" type="ORF">KQI20_09320</name>
</gene>
<dbReference type="RefSeq" id="WP_216570075.1">
    <property type="nucleotide sequence ID" value="NZ_JAHLOQ010000024.1"/>
</dbReference>
<name>A0ABS6DXR3_9FIRM</name>
<accession>A0ABS6DXR3</accession>
<keyword evidence="2" id="KW-1185">Reference proteome</keyword>
<comment type="caution">
    <text evidence="1">The sequence shown here is derived from an EMBL/GenBank/DDBJ whole genome shotgun (WGS) entry which is preliminary data.</text>
</comment>
<sequence>MGLLIVIILIFIIINYIGSNNNSDYKTNTSNKYDSGVTSNKYNPKVNNKKSDSQITSTYYIDSGKAIYNGTVSFEGNLDIKEVIVSGSVTSIRPFAFATCRNLKKVEIRSLVTSIGNSAFAGCSNLKEIKIPNSIRTIGEYAFAGCSSLREIEIPKSVISIGEFLFKNCNDICVYCNKGSYAEKYAKRNKIYYKYIEDTNYKYIEDTNYKYINNTNKYSLKETNSKKLTNKNYEEENKIEFLSAQGINIINRIVEVAYEDFDKMNKNEFYYSIRVNIFDKKLSRVRGNKQLYANSLERDILYCFNLIEDMNIDIANYIKTKKFPASSSEWKSEFEQLKNKNQFTNVDKARNKDRLDVYKSFDDIDKLIPELEFDYIYFYINSLLLAQSIMEVSKNNDFVRPLFKEFPDAIIKRFEKCCQIKTSRFLKCIKDLFENKNNLEVNSSKTFREFYTSKTAAQLKNDLDEVYYSKLRQLNLKDASFGYNGCKEFLGAIELALFEKQLKPYIEQGIENVFTRDWGPFDFSEFMDEVVEKYSSITIDEWNESYIYFEKNHSWLAEHPCASQEVAEKRFEFLREGKCTPEEIMLEEVDNMIKIIERYLGNQKK</sequence>
<dbReference type="Pfam" id="PF13306">
    <property type="entry name" value="LRR_5"/>
    <property type="match status" value="1"/>
</dbReference>
<reference evidence="1 2" key="1">
    <citation type="submission" date="2021-06" db="EMBL/GenBank/DDBJ databases">
        <authorList>
            <person name="Sun Q."/>
            <person name="Li D."/>
        </authorList>
    </citation>
    <scope>NUCLEOTIDE SEQUENCE [LARGE SCALE GENOMIC DNA]</scope>
    <source>
        <strain evidence="1 2">N19</strain>
    </source>
</reference>
<dbReference type="InterPro" id="IPR026906">
    <property type="entry name" value="LRR_5"/>
</dbReference>
<dbReference type="Proteomes" id="UP001196301">
    <property type="component" value="Unassembled WGS sequence"/>
</dbReference>